<evidence type="ECO:0000313" key="2">
    <source>
        <dbReference type="Proteomes" id="UP000053890"/>
    </source>
</evidence>
<gene>
    <name evidence="1" type="ORF">RHOBADRAFT_55584</name>
</gene>
<dbReference type="OMA" id="IQLECEN"/>
<dbReference type="GeneID" id="28978368"/>
<name>A0A0P9GIU2_RHOGW</name>
<dbReference type="AlphaFoldDB" id="A0A0P9GIU2"/>
<accession>A0A0P9GIU2</accession>
<organism evidence="1 2">
    <name type="scientific">Rhodotorula graminis (strain WP1)</name>
    <dbReference type="NCBI Taxonomy" id="578459"/>
    <lineage>
        <taxon>Eukaryota</taxon>
        <taxon>Fungi</taxon>
        <taxon>Dikarya</taxon>
        <taxon>Basidiomycota</taxon>
        <taxon>Pucciniomycotina</taxon>
        <taxon>Microbotryomycetes</taxon>
        <taxon>Sporidiobolales</taxon>
        <taxon>Sporidiobolaceae</taxon>
        <taxon>Rhodotorula</taxon>
    </lineage>
</organism>
<sequence length="511" mass="52694">MLGIIQRASANFKNTATPAGWSPQDDVPSGFSAHQSRLAVPLSTLGSFAFRSTGSYSRGTLVFERAADGHSAAGAGFGGPPGYDAAHADDKPRKEGMVDVAVEVRTNSDGLRGDCRLETIEGHERAGLSLTTPSSTSVTRIGASLSYHITVTLPSTFTSLDTLSVETTGFRVILAPSLSSVDITSLVISTTDAPIILSSTRCGTASLKNQNLLDPNKHALKNFDDLVQGSLSAQGRIDIQCENGPVSGAYTTPGALVVATTNFSVKGEFKGATVRISTQNAEVSGRFDARRDIVVVTQHGKVEGVFRAPAGCEVKGQYVGVKGEFDVGSHLRLLTSVFRIDATIRLLSPASSTTSPAGAAPVTRTLSNATSSTAADLPPTFEDALASSSASGAALGVVTVQAETTDAGVELVFPEAVPSDCALRATARSSGGSRVAVTHARGWEGRFSASTTITHTASLSSLANASSPIHYDTQKRSEVAGFVGSGAGAGAGDGRNRTHVESDGPVEIVLL</sequence>
<dbReference type="OrthoDB" id="2524618at2759"/>
<reference evidence="1 2" key="1">
    <citation type="journal article" date="2015" name="Front. Microbiol.">
        <title>Genome sequence of the plant growth promoting endophytic yeast Rhodotorula graminis WP1.</title>
        <authorList>
            <person name="Firrincieli A."/>
            <person name="Otillar R."/>
            <person name="Salamov A."/>
            <person name="Schmutz J."/>
            <person name="Khan Z."/>
            <person name="Redman R.S."/>
            <person name="Fleck N.D."/>
            <person name="Lindquist E."/>
            <person name="Grigoriev I.V."/>
            <person name="Doty S.L."/>
        </authorList>
    </citation>
    <scope>NUCLEOTIDE SEQUENCE [LARGE SCALE GENOMIC DNA]</scope>
    <source>
        <strain evidence="1 2">WP1</strain>
    </source>
</reference>
<dbReference type="RefSeq" id="XP_018268968.1">
    <property type="nucleotide sequence ID" value="XM_018417920.1"/>
</dbReference>
<evidence type="ECO:0000313" key="1">
    <source>
        <dbReference type="EMBL" id="KPV72919.1"/>
    </source>
</evidence>
<keyword evidence="2" id="KW-1185">Reference proteome</keyword>
<dbReference type="Proteomes" id="UP000053890">
    <property type="component" value="Unassembled WGS sequence"/>
</dbReference>
<proteinExistence type="predicted"/>
<protein>
    <submittedName>
        <fullName evidence="1">Uncharacterized protein</fullName>
    </submittedName>
</protein>
<dbReference type="EMBL" id="KQ474085">
    <property type="protein sequence ID" value="KPV72919.1"/>
    <property type="molecule type" value="Genomic_DNA"/>
</dbReference>